<gene>
    <name evidence="2" type="ordered locus">Os01g0196400</name>
</gene>
<feature type="compositionally biased region" description="Low complexity" evidence="1">
    <location>
        <begin position="54"/>
        <end position="65"/>
    </location>
</feature>
<sequence length="73" mass="8021">GRSRSRSRRRWRPRRLGVASRARRSSGPRGVAFCRWMNGLLHPRFVFPEAAAMAGSRAGSAQGQGENTNALGL</sequence>
<feature type="region of interest" description="Disordered" evidence="1">
    <location>
        <begin position="54"/>
        <end position="73"/>
    </location>
</feature>
<evidence type="ECO:0000313" key="2">
    <source>
        <dbReference type="EMBL" id="BAH90948.1"/>
    </source>
</evidence>
<name>C7IXV2_ORYSJ</name>
<dbReference type="AlphaFoldDB" id="C7IXV2"/>
<proteinExistence type="predicted"/>
<organism evidence="2 3">
    <name type="scientific">Oryza sativa subsp. japonica</name>
    <name type="common">Rice</name>
    <dbReference type="NCBI Taxonomy" id="39947"/>
    <lineage>
        <taxon>Eukaryota</taxon>
        <taxon>Viridiplantae</taxon>
        <taxon>Streptophyta</taxon>
        <taxon>Embryophyta</taxon>
        <taxon>Tracheophyta</taxon>
        <taxon>Spermatophyta</taxon>
        <taxon>Magnoliopsida</taxon>
        <taxon>Liliopsida</taxon>
        <taxon>Poales</taxon>
        <taxon>Poaceae</taxon>
        <taxon>BOP clade</taxon>
        <taxon>Oryzoideae</taxon>
        <taxon>Oryzeae</taxon>
        <taxon>Oryzinae</taxon>
        <taxon>Oryza</taxon>
        <taxon>Oryza sativa</taxon>
    </lineage>
</organism>
<accession>C7IXV2</accession>
<dbReference type="EMBL" id="AP008207">
    <property type="protein sequence ID" value="BAH90948.1"/>
    <property type="molecule type" value="Genomic_DNA"/>
</dbReference>
<evidence type="ECO:0000256" key="1">
    <source>
        <dbReference type="SAM" id="MobiDB-lite"/>
    </source>
</evidence>
<feature type="compositionally biased region" description="Basic residues" evidence="1">
    <location>
        <begin position="1"/>
        <end position="26"/>
    </location>
</feature>
<dbReference type="Proteomes" id="UP000000763">
    <property type="component" value="Chromosome 1"/>
</dbReference>
<reference evidence="3" key="2">
    <citation type="journal article" date="2008" name="Nucleic Acids Res.">
        <title>The rice annotation project database (RAP-DB): 2008 update.</title>
        <authorList>
            <consortium name="The rice annotation project (RAP)"/>
        </authorList>
    </citation>
    <scope>GENOME REANNOTATION</scope>
    <source>
        <strain evidence="3">cv. Nipponbare</strain>
    </source>
</reference>
<reference evidence="2 3" key="1">
    <citation type="journal article" date="2005" name="Nature">
        <title>The map-based sequence of the rice genome.</title>
        <authorList>
            <consortium name="International rice genome sequencing project (IRGSP)"/>
            <person name="Matsumoto T."/>
            <person name="Wu J."/>
            <person name="Kanamori H."/>
            <person name="Katayose Y."/>
            <person name="Fujisawa M."/>
            <person name="Namiki N."/>
            <person name="Mizuno H."/>
            <person name="Yamamoto K."/>
            <person name="Antonio B.A."/>
            <person name="Baba T."/>
            <person name="Sakata K."/>
            <person name="Nagamura Y."/>
            <person name="Aoki H."/>
            <person name="Arikawa K."/>
            <person name="Arita K."/>
            <person name="Bito T."/>
            <person name="Chiden Y."/>
            <person name="Fujitsuka N."/>
            <person name="Fukunaka R."/>
            <person name="Hamada M."/>
            <person name="Harada C."/>
            <person name="Hayashi A."/>
            <person name="Hijishita S."/>
            <person name="Honda M."/>
            <person name="Hosokawa S."/>
            <person name="Ichikawa Y."/>
            <person name="Idonuma A."/>
            <person name="Iijima M."/>
            <person name="Ikeda M."/>
            <person name="Ikeno M."/>
            <person name="Ito K."/>
            <person name="Ito S."/>
            <person name="Ito T."/>
            <person name="Ito Y."/>
            <person name="Ito Y."/>
            <person name="Iwabuchi A."/>
            <person name="Kamiya K."/>
            <person name="Karasawa W."/>
            <person name="Kurita K."/>
            <person name="Katagiri S."/>
            <person name="Kikuta A."/>
            <person name="Kobayashi H."/>
            <person name="Kobayashi N."/>
            <person name="Machita K."/>
            <person name="Maehara T."/>
            <person name="Masukawa M."/>
            <person name="Mizubayashi T."/>
            <person name="Mukai Y."/>
            <person name="Nagasaki H."/>
            <person name="Nagata Y."/>
            <person name="Naito S."/>
            <person name="Nakashima M."/>
            <person name="Nakama Y."/>
            <person name="Nakamichi Y."/>
            <person name="Nakamura M."/>
            <person name="Meguro A."/>
            <person name="Negishi M."/>
            <person name="Ohta I."/>
            <person name="Ohta T."/>
            <person name="Okamoto M."/>
            <person name="Ono N."/>
            <person name="Saji S."/>
            <person name="Sakaguchi M."/>
            <person name="Sakai K."/>
            <person name="Shibata M."/>
            <person name="Shimokawa T."/>
            <person name="Song J."/>
            <person name="Takazaki Y."/>
            <person name="Terasawa K."/>
            <person name="Tsugane M."/>
            <person name="Tsuji K."/>
            <person name="Ueda S."/>
            <person name="Waki K."/>
            <person name="Yamagata H."/>
            <person name="Yamamoto M."/>
            <person name="Yamamoto S."/>
            <person name="Yamane H."/>
            <person name="Yoshiki S."/>
            <person name="Yoshihara R."/>
            <person name="Yukawa K."/>
            <person name="Zhong H."/>
            <person name="Yano M."/>
            <person name="Yuan Q."/>
            <person name="Ouyang S."/>
            <person name="Liu J."/>
            <person name="Jones K.M."/>
            <person name="Gansberger K."/>
            <person name="Moffat K."/>
            <person name="Hill J."/>
            <person name="Bera J."/>
            <person name="Fadrosh D."/>
            <person name="Jin S."/>
            <person name="Johri S."/>
            <person name="Kim M."/>
            <person name="Overton L."/>
            <person name="Reardon M."/>
            <person name="Tsitrin T."/>
            <person name="Vuong H."/>
            <person name="Weaver B."/>
            <person name="Ciecko A."/>
            <person name="Tallon L."/>
            <person name="Jackson J."/>
            <person name="Pai G."/>
            <person name="Aken S.V."/>
            <person name="Utterback T."/>
            <person name="Reidmuller S."/>
            <person name="Feldblyum T."/>
            <person name="Hsiao J."/>
            <person name="Zismann V."/>
            <person name="Iobst S."/>
            <person name="de Vazeille A.R."/>
            <person name="Buell C.R."/>
            <person name="Ying K."/>
            <person name="Li Y."/>
            <person name="Lu T."/>
            <person name="Huang Y."/>
            <person name="Zhao Q."/>
            <person name="Feng Q."/>
            <person name="Zhang L."/>
            <person name="Zhu J."/>
            <person name="Weng Q."/>
            <person name="Mu J."/>
            <person name="Lu Y."/>
            <person name="Fan D."/>
            <person name="Liu Y."/>
            <person name="Guan J."/>
            <person name="Zhang Y."/>
            <person name="Yu S."/>
            <person name="Liu X."/>
            <person name="Zhang Y."/>
            <person name="Hong G."/>
            <person name="Han B."/>
            <person name="Choisne N."/>
            <person name="Demange N."/>
            <person name="Orjeda G."/>
            <person name="Samain S."/>
            <person name="Cattolico L."/>
            <person name="Pelletier E."/>
            <person name="Couloux A."/>
            <person name="Segurens B."/>
            <person name="Wincker P."/>
            <person name="D'Hont A."/>
            <person name="Scarpelli C."/>
            <person name="Weissenbach J."/>
            <person name="Salanoubat M."/>
            <person name="Quetier F."/>
            <person name="Yu Y."/>
            <person name="Kim H.R."/>
            <person name="Rambo T."/>
            <person name="Currie J."/>
            <person name="Collura K."/>
            <person name="Luo M."/>
            <person name="Yang T."/>
            <person name="Ammiraju J.S.S."/>
            <person name="Engler F."/>
            <person name="Soderlund C."/>
            <person name="Wing R.A."/>
            <person name="Palmer L.E."/>
            <person name="de la Bastide M."/>
            <person name="Spiegel L."/>
            <person name="Nascimento L."/>
            <person name="Zutavern T."/>
            <person name="O'Shaughnessy A."/>
            <person name="Dike S."/>
            <person name="Dedhia N."/>
            <person name="Preston R."/>
            <person name="Balija V."/>
            <person name="McCombie W.R."/>
            <person name="Chow T."/>
            <person name="Chen H."/>
            <person name="Chung M."/>
            <person name="Chen C."/>
            <person name="Shaw J."/>
            <person name="Wu H."/>
            <person name="Hsiao K."/>
            <person name="Chao Y."/>
            <person name="Chu M."/>
            <person name="Cheng C."/>
            <person name="Hour A."/>
            <person name="Lee P."/>
            <person name="Lin S."/>
            <person name="Lin Y."/>
            <person name="Liou J."/>
            <person name="Liu S."/>
            <person name="Hsing Y."/>
            <person name="Raghuvanshi S."/>
            <person name="Mohanty A."/>
            <person name="Bharti A.K."/>
            <person name="Gaur A."/>
            <person name="Gupta V."/>
            <person name="Kumar D."/>
            <person name="Ravi V."/>
            <person name="Vij S."/>
            <person name="Kapur A."/>
            <person name="Khurana P."/>
            <person name="Khurana P."/>
            <person name="Khurana J.P."/>
            <person name="Tyagi A.K."/>
            <person name="Gaikwad K."/>
            <person name="Singh A."/>
            <person name="Dalal V."/>
            <person name="Srivastava S."/>
            <person name="Dixit A."/>
            <person name="Pal A.K."/>
            <person name="Ghazi I.A."/>
            <person name="Yadav M."/>
            <person name="Pandit A."/>
            <person name="Bhargava A."/>
            <person name="Sureshbabu K."/>
            <person name="Batra K."/>
            <person name="Sharma T.R."/>
            <person name="Mohapatra T."/>
            <person name="Singh N.K."/>
            <person name="Messing J."/>
            <person name="Nelson A.B."/>
            <person name="Fuks G."/>
            <person name="Kavchok S."/>
            <person name="Keizer G."/>
            <person name="Linton E."/>
            <person name="Llaca V."/>
            <person name="Song R."/>
            <person name="Tanyolac B."/>
            <person name="Young S."/>
            <person name="Ho-Il K."/>
            <person name="Hahn J.H."/>
            <person name="Sangsakoo G."/>
            <person name="Vanavichit A."/>
            <person name="de Mattos Luiz.A.T."/>
            <person name="Zimmer P.D."/>
            <person name="Malone G."/>
            <person name="Dellagostin O."/>
            <person name="de Oliveira A.C."/>
            <person name="Bevan M."/>
            <person name="Bancroft I."/>
            <person name="Minx P."/>
            <person name="Cordum H."/>
            <person name="Wilson R."/>
            <person name="Cheng Z."/>
            <person name="Jin W."/>
            <person name="Jiang J."/>
            <person name="Leong S.A."/>
            <person name="Iwama H."/>
            <person name="Gojobori T."/>
            <person name="Itoh T."/>
            <person name="Niimura Y."/>
            <person name="Fujii Y."/>
            <person name="Habara T."/>
            <person name="Sakai H."/>
            <person name="Sato Y."/>
            <person name="Wilson G."/>
            <person name="Kumar K."/>
            <person name="McCouch S."/>
            <person name="Juretic N."/>
            <person name="Hoen D."/>
            <person name="Wright S."/>
            <person name="Bruskiewich R."/>
            <person name="Bureau T."/>
            <person name="Miyao A."/>
            <person name="Hirochika H."/>
            <person name="Nishikawa T."/>
            <person name="Kadowaki K."/>
            <person name="Sugiura M."/>
            <person name="Burr B."/>
            <person name="Sasaki T."/>
        </authorList>
    </citation>
    <scope>NUCLEOTIDE SEQUENCE [LARGE SCALE GENOMIC DNA]</scope>
    <source>
        <strain evidence="3">cv. Nipponbare</strain>
    </source>
</reference>
<evidence type="ECO:0000313" key="3">
    <source>
        <dbReference type="Proteomes" id="UP000000763"/>
    </source>
</evidence>
<feature type="non-terminal residue" evidence="2">
    <location>
        <position position="1"/>
    </location>
</feature>
<dbReference type="KEGG" id="dosa:Os01g0196400"/>
<feature type="region of interest" description="Disordered" evidence="1">
    <location>
        <begin position="1"/>
        <end position="28"/>
    </location>
</feature>
<protein>
    <submittedName>
        <fullName evidence="2">Os01g0196400 protein</fullName>
    </submittedName>
</protein>